<sequence length="217" mass="22686">MDPMTSMQTGPLVISVASLKGGVGKTTSAIHIAAHLALAGQKVLLADGDRIRTATAWARGGHLPFPVLPMTALARGVAQYDAVVMDTEGGVENGKLIEYAQTSDLIVLPTSPDINGLDGASQTAEVLRGGGIAPQRYAALMTMVRPGGMKDIQARRGLNDLGVPVLKTGVRISEAFRDASNAAILVRDVKSEVAARCWRDYQDVTAELIARIGGGQG</sequence>
<protein>
    <submittedName>
        <fullName evidence="2">Chromosome partitioning protein ParA</fullName>
    </submittedName>
</protein>
<dbReference type="Pfam" id="PF01656">
    <property type="entry name" value="CbiA"/>
    <property type="match status" value="1"/>
</dbReference>
<dbReference type="InterPro" id="IPR050678">
    <property type="entry name" value="DNA_Partitioning_ATPase"/>
</dbReference>
<dbReference type="Proteomes" id="UP000603865">
    <property type="component" value="Unassembled WGS sequence"/>
</dbReference>
<dbReference type="InterPro" id="IPR027417">
    <property type="entry name" value="P-loop_NTPase"/>
</dbReference>
<dbReference type="PANTHER" id="PTHR13696">
    <property type="entry name" value="P-LOOP CONTAINING NUCLEOSIDE TRIPHOSPHATE HYDROLASE"/>
    <property type="match status" value="1"/>
</dbReference>
<feature type="domain" description="CobQ/CobB/MinD/ParA nucleotide binding" evidence="1">
    <location>
        <begin position="14"/>
        <end position="180"/>
    </location>
</feature>
<name>A0A918CPK9_9DEIO</name>
<evidence type="ECO:0000313" key="3">
    <source>
        <dbReference type="Proteomes" id="UP000603865"/>
    </source>
</evidence>
<reference evidence="2" key="2">
    <citation type="submission" date="2020-09" db="EMBL/GenBank/DDBJ databases">
        <authorList>
            <person name="Sun Q."/>
            <person name="Ohkuma M."/>
        </authorList>
    </citation>
    <scope>NUCLEOTIDE SEQUENCE</scope>
    <source>
        <strain evidence="2">JCM 31311</strain>
    </source>
</reference>
<dbReference type="CDD" id="cd02042">
    <property type="entry name" value="ParAB_family"/>
    <property type="match status" value="1"/>
</dbReference>
<dbReference type="AlphaFoldDB" id="A0A918CPK9"/>
<dbReference type="PIRSF" id="PIRSF009320">
    <property type="entry name" value="Nuc_binding_HP_1000"/>
    <property type="match status" value="1"/>
</dbReference>
<dbReference type="EMBL" id="BMQL01000054">
    <property type="protein sequence ID" value="GGR32096.1"/>
    <property type="molecule type" value="Genomic_DNA"/>
</dbReference>
<evidence type="ECO:0000313" key="2">
    <source>
        <dbReference type="EMBL" id="GGR32096.1"/>
    </source>
</evidence>
<keyword evidence="3" id="KW-1185">Reference proteome</keyword>
<dbReference type="SUPFAM" id="SSF52540">
    <property type="entry name" value="P-loop containing nucleoside triphosphate hydrolases"/>
    <property type="match status" value="1"/>
</dbReference>
<accession>A0A918CPK9</accession>
<reference evidence="2" key="1">
    <citation type="journal article" date="2014" name="Int. J. Syst. Evol. Microbiol.">
        <title>Complete genome sequence of Corynebacterium casei LMG S-19264T (=DSM 44701T), isolated from a smear-ripened cheese.</title>
        <authorList>
            <consortium name="US DOE Joint Genome Institute (JGI-PGF)"/>
            <person name="Walter F."/>
            <person name="Albersmeier A."/>
            <person name="Kalinowski J."/>
            <person name="Ruckert C."/>
        </authorList>
    </citation>
    <scope>NUCLEOTIDE SEQUENCE</scope>
    <source>
        <strain evidence="2">JCM 31311</strain>
    </source>
</reference>
<organism evidence="2 3">
    <name type="scientific">Deinococcus ruber</name>
    <dbReference type="NCBI Taxonomy" id="1848197"/>
    <lineage>
        <taxon>Bacteria</taxon>
        <taxon>Thermotogati</taxon>
        <taxon>Deinococcota</taxon>
        <taxon>Deinococci</taxon>
        <taxon>Deinococcales</taxon>
        <taxon>Deinococcaceae</taxon>
        <taxon>Deinococcus</taxon>
    </lineage>
</organism>
<dbReference type="InterPro" id="IPR002586">
    <property type="entry name" value="CobQ/CobB/MinD/ParA_Nub-bd_dom"/>
</dbReference>
<gene>
    <name evidence="2" type="ORF">GCM10008957_48390</name>
</gene>
<dbReference type="Gene3D" id="3.40.50.300">
    <property type="entry name" value="P-loop containing nucleotide triphosphate hydrolases"/>
    <property type="match status" value="1"/>
</dbReference>
<evidence type="ECO:0000259" key="1">
    <source>
        <dbReference type="Pfam" id="PF01656"/>
    </source>
</evidence>
<comment type="caution">
    <text evidence="2">The sequence shown here is derived from an EMBL/GenBank/DDBJ whole genome shotgun (WGS) entry which is preliminary data.</text>
</comment>
<dbReference type="PANTHER" id="PTHR13696:SF96">
    <property type="entry name" value="COBQ_COBB_MIND_PARA NUCLEOTIDE BINDING DOMAIN-CONTAINING PROTEIN"/>
    <property type="match status" value="1"/>
</dbReference>
<proteinExistence type="predicted"/>